<dbReference type="PROSITE" id="PS50263">
    <property type="entry name" value="CN_HYDROLASE"/>
    <property type="match status" value="1"/>
</dbReference>
<organism evidence="2 3">
    <name type="scientific">Snodgrassella alvi SCGC AB-598-J21</name>
    <dbReference type="NCBI Taxonomy" id="1385367"/>
    <lineage>
        <taxon>Bacteria</taxon>
        <taxon>Pseudomonadati</taxon>
        <taxon>Pseudomonadota</taxon>
        <taxon>Betaproteobacteria</taxon>
        <taxon>Neisseriales</taxon>
        <taxon>Neisseriaceae</taxon>
        <taxon>Snodgrassella</taxon>
    </lineage>
</organism>
<keyword evidence="2" id="KW-0378">Hydrolase</keyword>
<dbReference type="AlphaFoldDB" id="A0A074VD46"/>
<evidence type="ECO:0000313" key="2">
    <source>
        <dbReference type="EMBL" id="KEQ01767.1"/>
    </source>
</evidence>
<dbReference type="PANTHER" id="PTHR23088">
    <property type="entry name" value="NITRILASE-RELATED"/>
    <property type="match status" value="1"/>
</dbReference>
<dbReference type="PANTHER" id="PTHR23088:SF27">
    <property type="entry name" value="DEAMINATED GLUTATHIONE AMIDASE"/>
    <property type="match status" value="1"/>
</dbReference>
<gene>
    <name evidence="2" type="ORF">SASC598J21_004560</name>
</gene>
<accession>A0A074VD46</accession>
<protein>
    <submittedName>
        <fullName evidence="2">Putative amidohydrolase</fullName>
    </submittedName>
</protein>
<name>A0A074VD46_9NEIS</name>
<dbReference type="EMBL" id="AVQL01000328">
    <property type="protein sequence ID" value="KEQ01767.1"/>
    <property type="molecule type" value="Genomic_DNA"/>
</dbReference>
<dbReference type="GO" id="GO:0016787">
    <property type="term" value="F:hydrolase activity"/>
    <property type="evidence" value="ECO:0007669"/>
    <property type="project" value="UniProtKB-KW"/>
</dbReference>
<feature type="domain" description="CN hydrolase" evidence="1">
    <location>
        <begin position="289"/>
        <end position="387"/>
    </location>
</feature>
<dbReference type="InterPro" id="IPR003010">
    <property type="entry name" value="C-N_Hydrolase"/>
</dbReference>
<dbReference type="Proteomes" id="UP000027644">
    <property type="component" value="Unassembled WGS sequence"/>
</dbReference>
<dbReference type="Gene3D" id="3.60.110.10">
    <property type="entry name" value="Carbon-nitrogen hydrolase"/>
    <property type="match status" value="1"/>
</dbReference>
<dbReference type="SUPFAM" id="SSF56317">
    <property type="entry name" value="Carbon-nitrogen hydrolase"/>
    <property type="match status" value="1"/>
</dbReference>
<evidence type="ECO:0000313" key="3">
    <source>
        <dbReference type="Proteomes" id="UP000027644"/>
    </source>
</evidence>
<evidence type="ECO:0000259" key="1">
    <source>
        <dbReference type="PROSITE" id="PS50263"/>
    </source>
</evidence>
<sequence>MIKNDSQKHLETPKLEFRLKIKLDDLNEDLITNLSEFTPINDFSRNKEIIINATYALKEEANFLQQVKDLIQNNRITSENSDSGQSEHNIKLNNKLLEEICKLLDHRNETEYKLSFTNNLNREVKNFSLRDLLEIKCIKANRHLDENVLSNVFQRIVNSLFTKNIKNNSEELFIAEITKINTIITDTVKNKNDSVSGILGEIEQLNHIDMKLSGNVRKKDILKKLIKYSFSDGDDYIPEDQFGLGYINLVNIIGEIIYYISSYEENSHRSRINILVIEEPELRVDNIAVAQGICYDLRFPEFFRAQLPFEVLVLPAAFTYTTGKAHWNTLLTARAIENQCYVLASAQGGQHQNGRRTYGHSMIINPWGEILASLPEGEGVICAELDAEFLQSVRTKLPALQHRLL</sequence>
<comment type="caution">
    <text evidence="2">The sequence shown here is derived from an EMBL/GenBank/DDBJ whole genome shotgun (WGS) entry which is preliminary data.</text>
</comment>
<proteinExistence type="predicted"/>
<dbReference type="InterPro" id="IPR036526">
    <property type="entry name" value="C-N_Hydrolase_sf"/>
</dbReference>
<reference evidence="2 3" key="1">
    <citation type="journal article" date="2014" name="PLoS Genet.">
        <title>Hidden diversity in honey bee gut symbionts detected by single-cell genomics.</title>
        <authorList>
            <person name="Engel P."/>
            <person name="Stepanauskas R."/>
            <person name="Moran N."/>
        </authorList>
    </citation>
    <scope>NUCLEOTIDE SEQUENCE [LARGE SCALE GENOMIC DNA]</scope>
    <source>
        <strain evidence="2 3">SCGC AB-598-J21</strain>
    </source>
</reference>
<dbReference type="Pfam" id="PF00795">
    <property type="entry name" value="CN_hydrolase"/>
    <property type="match status" value="1"/>
</dbReference>